<dbReference type="GO" id="GO:0051660">
    <property type="term" value="P:establishment of centrosome localization"/>
    <property type="evidence" value="ECO:0007669"/>
    <property type="project" value="TreeGrafter"/>
</dbReference>
<feature type="domain" description="PDZ" evidence="6">
    <location>
        <begin position="679"/>
        <end position="758"/>
    </location>
</feature>
<dbReference type="InterPro" id="IPR021922">
    <property type="entry name" value="Par3/HAL_N"/>
</dbReference>
<sequence>MSHCVVIELWKTAGNHWVDVHNLKTISGGGILDPDDQLQDVVDDREQLIADFDEEGRIALLHNGGDGASASSTGTTSPDIFQLEEGGSGSANGAMQESSESGAGGSEGQEGPGPPSPNPAGVTTSPTFPMLSPRKEKGATDVIVTNRDLSIAPTLRVRRGSEPTLSTLGEDAIQKPLIPINNGIISIHRRESVRESDEPRSESSEEEEGLSTLEKKKRSFLKRFSRDTFRTSLSNRPEMFAWVEAQEKQEEKFKQIQERKGPVGASIPENGGKQESKSSDCLVITLKNDGGPLGIHVVPASDSNGKDMGLKIQSVEAGGRIHQDGRLSAEDRIVEINGADLANVTFTKAQEIFRSAMKTDEICLKVVKRKAPKPAARQPPTIMPKPRHAPAKPSPLTLPQKTPDGSTTPPTSPDKTSTPSEKDLSSSTSTSNGESTLKAFYISSTPKSGAGTNGHLSTANTSPISKKSVPPVKPGPPLSASSPTKKTPPAVPVRHPTTSLTSQSKERPLNTLTNTRKIGKKIKIDLKKGPLGLGFSVTSRDNTTGGDVPIYIKNILPKGAAIQDGRLKPGDRLLEVNSLSMQGKTQAEVVGMLRNTPQGSLVSLLVSRQEEVDERFQVPRELSEDTTDSKSDSKQSKENEGENDKKAKRDEDSMPLQPAERAGEDGTSTVEKVPVEIVSLQIPVNDSGSAGLGVSVKGKTISTENGPKDLGIFVKAVMHGGAASKDGRLMLNDQLLEVNGINLQRLPNVAAMEALRKAMTAEGQSGGHIQLTVARRIGGPFHFVSSDTSAEPSQGEKAMRHFRTCSDLSQQSEDFDIPSHSRQSSSSKTSDPELEGLERTKRVKPLIERFSNDKKIISLRNESYVRATNDSLNDTSAFSEAKPSPGSSKSYNAGYSNMPTAPSLNSSPEDEVIVEEDTYAQPIKSHLRQRPHSTIGFAHLGGSGEEEGDDAEGLEHIPAAEESDLSPTDPTLTFQREGFGRQSMSEKRKGHLDPRASEVYQRAKASKDHKEKVEEESVESGSFSVGHRSSGRSSLSSDNTGEDYNSLKHKKKGKEKKSGGGLLKGFLRLGKGRKSAEDMALNQERSRSRSEERPSHLTVIRDSEGADLQKLNQDLEESDGGRSESPFRPYHQQNIRGQYPVVVGRTDSGGKVSQRGGGNSIGEGSLMNQALTRAERIQQLRMAHQKQHRSRHGLYPMDQQEELYEQQIMEEERRRIMSAEGGREPRTLWQVQAEISHYPQQFSRPTSRQSEGYRNTPHSVISSLGSDSGFSHHGSHSHSHSFAPVHHAHVHHPFDYRHEPFDSRLDPHYQQSSSSSASDRYGDRQRLFFEETVRGLRDSSHRAGYGSSQRPLQAYSDPSFS</sequence>
<feature type="compositionally biased region" description="Basic and acidic residues" evidence="5">
    <location>
        <begin position="1084"/>
        <end position="1104"/>
    </location>
</feature>
<feature type="compositionally biased region" description="Basic and acidic residues" evidence="5">
    <location>
        <begin position="613"/>
        <end position="652"/>
    </location>
</feature>
<evidence type="ECO:0000256" key="3">
    <source>
        <dbReference type="ARBA" id="ARBA00022737"/>
    </source>
</evidence>
<dbReference type="GO" id="GO:0005938">
    <property type="term" value="C:cell cortex"/>
    <property type="evidence" value="ECO:0007669"/>
    <property type="project" value="TreeGrafter"/>
</dbReference>
<dbReference type="InterPro" id="IPR052213">
    <property type="entry name" value="PAR3"/>
</dbReference>
<dbReference type="GO" id="GO:0008104">
    <property type="term" value="P:intracellular protein localization"/>
    <property type="evidence" value="ECO:0007669"/>
    <property type="project" value="TreeGrafter"/>
</dbReference>
<feature type="compositionally biased region" description="Low complexity" evidence="5">
    <location>
        <begin position="401"/>
        <end position="433"/>
    </location>
</feature>
<feature type="compositionally biased region" description="Polar residues" evidence="5">
    <location>
        <begin position="965"/>
        <end position="974"/>
    </location>
</feature>
<dbReference type="Gene3D" id="2.30.42.10">
    <property type="match status" value="3"/>
</dbReference>
<feature type="compositionally biased region" description="Low complexity" evidence="5">
    <location>
        <begin position="1258"/>
        <end position="1272"/>
    </location>
</feature>
<feature type="region of interest" description="Disordered" evidence="5">
    <location>
        <begin position="370"/>
        <end position="433"/>
    </location>
</feature>
<evidence type="ECO:0000256" key="4">
    <source>
        <dbReference type="ARBA" id="ARBA00023306"/>
    </source>
</evidence>
<dbReference type="GO" id="GO:0005912">
    <property type="term" value="C:adherens junction"/>
    <property type="evidence" value="ECO:0007669"/>
    <property type="project" value="TreeGrafter"/>
</dbReference>
<dbReference type="FunFam" id="2.30.42.10:FF:000011">
    <property type="entry name" value="partitioning defective 3 homolog isoform X1"/>
    <property type="match status" value="1"/>
</dbReference>
<feature type="domain" description="PDZ" evidence="6">
    <location>
        <begin position="523"/>
        <end position="608"/>
    </location>
</feature>
<comment type="similarity">
    <text evidence="1">Belongs to the PAR3 family.</text>
</comment>
<feature type="compositionally biased region" description="Basic and acidic residues" evidence="5">
    <location>
        <begin position="189"/>
        <end position="203"/>
    </location>
</feature>
<accession>A0A2T7P9K5</accession>
<feature type="region of interest" description="Disordered" evidence="5">
    <location>
        <begin position="254"/>
        <end position="278"/>
    </location>
</feature>
<feature type="region of interest" description="Disordered" evidence="5">
    <location>
        <begin position="446"/>
        <end position="514"/>
    </location>
</feature>
<dbReference type="SUPFAM" id="SSF50156">
    <property type="entry name" value="PDZ domain-like"/>
    <property type="match status" value="3"/>
</dbReference>
<evidence type="ECO:0000256" key="5">
    <source>
        <dbReference type="SAM" id="MobiDB-lite"/>
    </source>
</evidence>
<dbReference type="GO" id="GO:0000226">
    <property type="term" value="P:microtubule cytoskeleton organization"/>
    <property type="evidence" value="ECO:0007669"/>
    <property type="project" value="TreeGrafter"/>
</dbReference>
<dbReference type="PANTHER" id="PTHR16484">
    <property type="entry name" value="PARTITIONING DEFECTIVE 3 RELATED"/>
    <property type="match status" value="1"/>
</dbReference>
<dbReference type="GO" id="GO:0030010">
    <property type="term" value="P:establishment of cell polarity"/>
    <property type="evidence" value="ECO:0007669"/>
    <property type="project" value="TreeGrafter"/>
</dbReference>
<feature type="domain" description="PDZ" evidence="6">
    <location>
        <begin position="282"/>
        <end position="356"/>
    </location>
</feature>
<dbReference type="GO" id="GO:0051301">
    <property type="term" value="P:cell division"/>
    <property type="evidence" value="ECO:0007669"/>
    <property type="project" value="UniProtKB-KW"/>
</dbReference>
<dbReference type="GO" id="GO:0016324">
    <property type="term" value="C:apical plasma membrane"/>
    <property type="evidence" value="ECO:0007669"/>
    <property type="project" value="TreeGrafter"/>
</dbReference>
<organism evidence="7 8">
    <name type="scientific">Pomacea canaliculata</name>
    <name type="common">Golden apple snail</name>
    <dbReference type="NCBI Taxonomy" id="400727"/>
    <lineage>
        <taxon>Eukaryota</taxon>
        <taxon>Metazoa</taxon>
        <taxon>Spiralia</taxon>
        <taxon>Lophotrochozoa</taxon>
        <taxon>Mollusca</taxon>
        <taxon>Gastropoda</taxon>
        <taxon>Caenogastropoda</taxon>
        <taxon>Architaenioglossa</taxon>
        <taxon>Ampullarioidea</taxon>
        <taxon>Ampullariidae</taxon>
        <taxon>Pomacea</taxon>
    </lineage>
</organism>
<feature type="compositionally biased region" description="Low complexity" evidence="5">
    <location>
        <begin position="68"/>
        <end position="77"/>
    </location>
</feature>
<feature type="region of interest" description="Disordered" evidence="5">
    <location>
        <begin position="1239"/>
        <end position="1281"/>
    </location>
</feature>
<evidence type="ECO:0000256" key="1">
    <source>
        <dbReference type="ARBA" id="ARBA00005358"/>
    </source>
</evidence>
<dbReference type="GO" id="GO:0035091">
    <property type="term" value="F:phosphatidylinositol binding"/>
    <property type="evidence" value="ECO:0007669"/>
    <property type="project" value="TreeGrafter"/>
</dbReference>
<dbReference type="CDD" id="cd23058">
    <property type="entry name" value="PDZ2_Par3-like"/>
    <property type="match status" value="1"/>
</dbReference>
<dbReference type="GO" id="GO:0007155">
    <property type="term" value="P:cell adhesion"/>
    <property type="evidence" value="ECO:0007669"/>
    <property type="project" value="TreeGrafter"/>
</dbReference>
<feature type="compositionally biased region" description="Polar residues" evidence="5">
    <location>
        <begin position="1239"/>
        <end position="1257"/>
    </location>
</feature>
<feature type="region of interest" description="Disordered" evidence="5">
    <location>
        <begin position="1299"/>
        <end position="1323"/>
    </location>
</feature>
<protein>
    <recommendedName>
        <fullName evidence="6">PDZ domain-containing protein</fullName>
    </recommendedName>
</protein>
<feature type="region of interest" description="Disordered" evidence="5">
    <location>
        <begin position="61"/>
        <end position="142"/>
    </location>
</feature>
<dbReference type="SMART" id="SM00228">
    <property type="entry name" value="PDZ"/>
    <property type="match status" value="3"/>
</dbReference>
<keyword evidence="3" id="KW-0677">Repeat</keyword>
<dbReference type="Pfam" id="PF12053">
    <property type="entry name" value="Par3_HAL_N_term"/>
    <property type="match status" value="1"/>
</dbReference>
<dbReference type="GO" id="GO:0045197">
    <property type="term" value="P:establishment or maintenance of epithelial cell apical/basal polarity"/>
    <property type="evidence" value="ECO:0007669"/>
    <property type="project" value="TreeGrafter"/>
</dbReference>
<dbReference type="OrthoDB" id="6264899at2759"/>
<dbReference type="PANTHER" id="PTHR16484:SF17">
    <property type="entry name" value="BAZOOKA, ISOFORM B"/>
    <property type="match status" value="1"/>
</dbReference>
<feature type="region of interest" description="Disordered" evidence="5">
    <location>
        <begin position="923"/>
        <end position="1164"/>
    </location>
</feature>
<dbReference type="STRING" id="400727.A0A2T7P9K5"/>
<evidence type="ECO:0000256" key="2">
    <source>
        <dbReference type="ARBA" id="ARBA00022618"/>
    </source>
</evidence>
<evidence type="ECO:0000313" key="7">
    <source>
        <dbReference type="EMBL" id="PVD30098.1"/>
    </source>
</evidence>
<keyword evidence="2" id="KW-0132">Cell division</keyword>
<dbReference type="CDD" id="cd23059">
    <property type="entry name" value="PDZ3_Par3-like"/>
    <property type="match status" value="1"/>
</dbReference>
<gene>
    <name evidence="7" type="ORF">C0Q70_09359</name>
</gene>
<feature type="region of interest" description="Disordered" evidence="5">
    <location>
        <begin position="189"/>
        <end position="213"/>
    </location>
</feature>
<dbReference type="InterPro" id="IPR001478">
    <property type="entry name" value="PDZ"/>
</dbReference>
<feature type="region of interest" description="Disordered" evidence="5">
    <location>
        <begin position="613"/>
        <end position="670"/>
    </location>
</feature>
<evidence type="ECO:0000259" key="6">
    <source>
        <dbReference type="PROSITE" id="PS50106"/>
    </source>
</evidence>
<feature type="compositionally biased region" description="Low complexity" evidence="5">
    <location>
        <begin position="1019"/>
        <end position="1037"/>
    </location>
</feature>
<dbReference type="GO" id="GO:0043296">
    <property type="term" value="C:apical junction complex"/>
    <property type="evidence" value="ECO:0007669"/>
    <property type="project" value="TreeGrafter"/>
</dbReference>
<proteinExistence type="inferred from homology"/>
<keyword evidence="4" id="KW-0131">Cell cycle</keyword>
<dbReference type="InterPro" id="IPR036034">
    <property type="entry name" value="PDZ_sf"/>
</dbReference>
<feature type="compositionally biased region" description="Basic and acidic residues" evidence="5">
    <location>
        <begin position="984"/>
        <end position="996"/>
    </location>
</feature>
<dbReference type="PROSITE" id="PS50106">
    <property type="entry name" value="PDZ"/>
    <property type="match status" value="3"/>
</dbReference>
<feature type="compositionally biased region" description="Low complexity" evidence="5">
    <location>
        <begin position="820"/>
        <end position="829"/>
    </location>
</feature>
<evidence type="ECO:0000313" key="8">
    <source>
        <dbReference type="Proteomes" id="UP000245119"/>
    </source>
</evidence>
<reference evidence="7 8" key="1">
    <citation type="submission" date="2018-04" db="EMBL/GenBank/DDBJ databases">
        <title>The genome of golden apple snail Pomacea canaliculata provides insight into stress tolerance and invasive adaptation.</title>
        <authorList>
            <person name="Liu C."/>
            <person name="Liu B."/>
            <person name="Ren Y."/>
            <person name="Zhang Y."/>
            <person name="Wang H."/>
            <person name="Li S."/>
            <person name="Jiang F."/>
            <person name="Yin L."/>
            <person name="Zhang G."/>
            <person name="Qian W."/>
            <person name="Fan W."/>
        </authorList>
    </citation>
    <scope>NUCLEOTIDE SEQUENCE [LARGE SCALE GENOMIC DNA]</scope>
    <source>
        <strain evidence="7">SZHN2017</strain>
        <tissue evidence="7">Muscle</tissue>
    </source>
</reference>
<feature type="region of interest" description="Disordered" evidence="5">
    <location>
        <begin position="808"/>
        <end position="840"/>
    </location>
</feature>
<keyword evidence="8" id="KW-1185">Reference proteome</keyword>
<dbReference type="Proteomes" id="UP000245119">
    <property type="component" value="Linkage Group LG5"/>
</dbReference>
<feature type="compositionally biased region" description="Basic and acidic residues" evidence="5">
    <location>
        <begin position="1005"/>
        <end position="1015"/>
    </location>
</feature>
<feature type="region of interest" description="Disordered" evidence="5">
    <location>
        <begin position="1337"/>
        <end position="1361"/>
    </location>
</feature>
<name>A0A2T7P9K5_POMCA</name>
<feature type="compositionally biased region" description="Polar residues" evidence="5">
    <location>
        <begin position="1346"/>
        <end position="1361"/>
    </location>
</feature>
<comment type="caution">
    <text evidence="7">The sequence shown here is derived from an EMBL/GenBank/DDBJ whole genome shotgun (WGS) entry which is preliminary data.</text>
</comment>
<feature type="compositionally biased region" description="Gly residues" evidence="5">
    <location>
        <begin position="102"/>
        <end position="111"/>
    </location>
</feature>
<dbReference type="Gene3D" id="3.10.20.90">
    <property type="entry name" value="Phosphatidylinositol 3-kinase Catalytic Subunit, Chain A, domain 1"/>
    <property type="match status" value="1"/>
</dbReference>
<dbReference type="EMBL" id="PZQS01000005">
    <property type="protein sequence ID" value="PVD30098.1"/>
    <property type="molecule type" value="Genomic_DNA"/>
</dbReference>
<dbReference type="Pfam" id="PF00595">
    <property type="entry name" value="PDZ"/>
    <property type="match status" value="3"/>
</dbReference>